<evidence type="ECO:0000313" key="1">
    <source>
        <dbReference type="EMBL" id="MQL48940.1"/>
    </source>
</evidence>
<gene>
    <name evidence="1" type="ORF">GEA64_13630</name>
</gene>
<dbReference type="Proteomes" id="UP000481739">
    <property type="component" value="Unassembled WGS sequence"/>
</dbReference>
<evidence type="ECO:0000313" key="2">
    <source>
        <dbReference type="Proteomes" id="UP000481739"/>
    </source>
</evidence>
<accession>A0A7C9KED0</accession>
<comment type="caution">
    <text evidence="1">The sequence shown here is derived from an EMBL/GenBank/DDBJ whole genome shotgun (WGS) entry which is preliminary data.</text>
</comment>
<proteinExistence type="predicted"/>
<sequence length="75" mass="8295">MLESGGKAGDVISLRQLQFFQFPRNGITSSTQLLISRYFDVDIKNFAPEINRGLPVIVNMLPLPICVRSPSVCKG</sequence>
<dbReference type="AlphaFoldDB" id="A0A7C9KED0"/>
<reference evidence="1 2" key="1">
    <citation type="journal article" date="2019" name="Nature">
        <title>A new antibiotic selectively kills Gram-negative pathogens.</title>
        <authorList>
            <person name="Imai Y."/>
            <person name="Meyer K.J."/>
            <person name="Iinishi A."/>
            <person name="Favre-Godal Q."/>
            <person name="Green R."/>
            <person name="Manuse S."/>
            <person name="Caboni M."/>
            <person name="Mori M."/>
            <person name="Niles S."/>
            <person name="Ghiglieri M."/>
            <person name="Honrao C."/>
            <person name="Ma X."/>
            <person name="Guo J.J."/>
            <person name="Makriyannis A."/>
            <person name="Linares-Otoya L."/>
            <person name="Boehringer N."/>
            <person name="Wuisan Z.G."/>
            <person name="Kaur H."/>
            <person name="Wu R."/>
            <person name="Mateus A."/>
            <person name="Typas A."/>
            <person name="Savitski M.M."/>
            <person name="Espinoza J.L."/>
            <person name="O'Rourke A."/>
            <person name="Nelson K.E."/>
            <person name="Hiller S."/>
            <person name="Noinaj N."/>
            <person name="Schaeberle T.F."/>
            <person name="D'Onofrio A."/>
            <person name="Lewis K."/>
        </authorList>
    </citation>
    <scope>NUCLEOTIDE SEQUENCE [LARGE SCALE GENOMIC DNA]</scope>
    <source>
        <strain evidence="1 2">HGB 1456</strain>
    </source>
</reference>
<protein>
    <submittedName>
        <fullName evidence="1">Uncharacterized protein</fullName>
    </submittedName>
</protein>
<dbReference type="RefSeq" id="WP_152963115.1">
    <property type="nucleotide sequence ID" value="NZ_CAWOZU010000019.1"/>
</dbReference>
<name>A0A7C9KED0_9GAMM</name>
<dbReference type="EMBL" id="WHZZ01000004">
    <property type="protein sequence ID" value="MQL48940.1"/>
    <property type="molecule type" value="Genomic_DNA"/>
</dbReference>
<organism evidence="1 2">
    <name type="scientific">Photorhabdus khanii</name>
    <dbReference type="NCBI Taxonomy" id="1004150"/>
    <lineage>
        <taxon>Bacteria</taxon>
        <taxon>Pseudomonadati</taxon>
        <taxon>Pseudomonadota</taxon>
        <taxon>Gammaproteobacteria</taxon>
        <taxon>Enterobacterales</taxon>
        <taxon>Morganellaceae</taxon>
        <taxon>Photorhabdus</taxon>
    </lineage>
</organism>